<protein>
    <recommendedName>
        <fullName evidence="9">3-dehydrosphinganine reductase</fullName>
        <ecNumber evidence="9">1.1.1.102</ecNumber>
    </recommendedName>
</protein>
<keyword evidence="13" id="KW-0472">Membrane</keyword>
<name>A0AAJ0HFD4_9PEZI</name>
<keyword evidence="4" id="KW-0256">Endoplasmic reticulum</keyword>
<evidence type="ECO:0000313" key="16">
    <source>
        <dbReference type="Proteomes" id="UP001275084"/>
    </source>
</evidence>
<reference evidence="15" key="1">
    <citation type="journal article" date="2023" name="Mol. Phylogenet. Evol.">
        <title>Genome-scale phylogeny and comparative genomics of the fungal order Sordariales.</title>
        <authorList>
            <person name="Hensen N."/>
            <person name="Bonometti L."/>
            <person name="Westerberg I."/>
            <person name="Brannstrom I.O."/>
            <person name="Guillou S."/>
            <person name="Cros-Aarteil S."/>
            <person name="Calhoun S."/>
            <person name="Haridas S."/>
            <person name="Kuo A."/>
            <person name="Mondo S."/>
            <person name="Pangilinan J."/>
            <person name="Riley R."/>
            <person name="LaButti K."/>
            <person name="Andreopoulos B."/>
            <person name="Lipzen A."/>
            <person name="Chen C."/>
            <person name="Yan M."/>
            <person name="Daum C."/>
            <person name="Ng V."/>
            <person name="Clum A."/>
            <person name="Steindorff A."/>
            <person name="Ohm R.A."/>
            <person name="Martin F."/>
            <person name="Silar P."/>
            <person name="Natvig D.O."/>
            <person name="Lalanne C."/>
            <person name="Gautier V."/>
            <person name="Ament-Velasquez S.L."/>
            <person name="Kruys A."/>
            <person name="Hutchinson M.I."/>
            <person name="Powell A.J."/>
            <person name="Barry K."/>
            <person name="Miller A.N."/>
            <person name="Grigoriev I.V."/>
            <person name="Debuchy R."/>
            <person name="Gladieux P."/>
            <person name="Hiltunen Thoren M."/>
            <person name="Johannesson H."/>
        </authorList>
    </citation>
    <scope>NUCLEOTIDE SEQUENCE</scope>
    <source>
        <strain evidence="15">CBS 955.72</strain>
    </source>
</reference>
<keyword evidence="16" id="KW-1185">Reference proteome</keyword>
<evidence type="ECO:0000256" key="5">
    <source>
        <dbReference type="ARBA" id="ARBA00022857"/>
    </source>
</evidence>
<gene>
    <name evidence="15" type="ORF">B0T25DRAFT_482513</name>
</gene>
<dbReference type="PANTHER" id="PTHR43550">
    <property type="entry name" value="3-KETODIHYDROSPHINGOSINE REDUCTASE"/>
    <property type="match status" value="1"/>
</dbReference>
<dbReference type="GO" id="GO:0005789">
    <property type="term" value="C:endoplasmic reticulum membrane"/>
    <property type="evidence" value="ECO:0007669"/>
    <property type="project" value="TreeGrafter"/>
</dbReference>
<dbReference type="GO" id="GO:0006666">
    <property type="term" value="P:3-keto-sphinganine metabolic process"/>
    <property type="evidence" value="ECO:0007669"/>
    <property type="project" value="InterPro"/>
</dbReference>
<dbReference type="SUPFAM" id="SSF51735">
    <property type="entry name" value="NAD(P)-binding Rossmann-fold domains"/>
    <property type="match status" value="1"/>
</dbReference>
<evidence type="ECO:0000256" key="6">
    <source>
        <dbReference type="ARBA" id="ARBA00022919"/>
    </source>
</evidence>
<keyword evidence="7" id="KW-0560">Oxidoreductase</keyword>
<evidence type="ECO:0000256" key="8">
    <source>
        <dbReference type="ARBA" id="ARBA00023098"/>
    </source>
</evidence>
<evidence type="ECO:0000259" key="14">
    <source>
        <dbReference type="SMART" id="SM00822"/>
    </source>
</evidence>
<feature type="transmembrane region" description="Helical" evidence="13">
    <location>
        <begin position="300"/>
        <end position="320"/>
    </location>
</feature>
<feature type="region of interest" description="Disordered" evidence="12">
    <location>
        <begin position="148"/>
        <end position="169"/>
    </location>
</feature>
<evidence type="ECO:0000256" key="3">
    <source>
        <dbReference type="ARBA" id="ARBA00004991"/>
    </source>
</evidence>
<dbReference type="GO" id="GO:0047560">
    <property type="term" value="F:3-dehydrosphinganine reductase activity"/>
    <property type="evidence" value="ECO:0007669"/>
    <property type="project" value="UniProtKB-EC"/>
</dbReference>
<keyword evidence="5" id="KW-0521">NADP</keyword>
<dbReference type="EMBL" id="JAUIQD010000005">
    <property type="protein sequence ID" value="KAK3349787.1"/>
    <property type="molecule type" value="Genomic_DNA"/>
</dbReference>
<dbReference type="PANTHER" id="PTHR43550:SF3">
    <property type="entry name" value="3-KETODIHYDROSPHINGOSINE REDUCTASE"/>
    <property type="match status" value="1"/>
</dbReference>
<comment type="catalytic activity">
    <reaction evidence="11">
        <text>sphinganine + NADP(+) = 3-oxosphinganine + NADPH + H(+)</text>
        <dbReference type="Rhea" id="RHEA:22640"/>
        <dbReference type="ChEBI" id="CHEBI:15378"/>
        <dbReference type="ChEBI" id="CHEBI:57783"/>
        <dbReference type="ChEBI" id="CHEBI:57817"/>
        <dbReference type="ChEBI" id="CHEBI:58299"/>
        <dbReference type="ChEBI" id="CHEBI:58349"/>
        <dbReference type="EC" id="1.1.1.102"/>
    </reaction>
    <physiologicalReaction direction="right-to-left" evidence="11">
        <dbReference type="Rhea" id="RHEA:22642"/>
    </physiologicalReaction>
</comment>
<evidence type="ECO:0000313" key="15">
    <source>
        <dbReference type="EMBL" id="KAK3349787.1"/>
    </source>
</evidence>
<evidence type="ECO:0000256" key="4">
    <source>
        <dbReference type="ARBA" id="ARBA00022824"/>
    </source>
</evidence>
<feature type="compositionally biased region" description="Basic and acidic residues" evidence="12">
    <location>
        <begin position="148"/>
        <end position="165"/>
    </location>
</feature>
<evidence type="ECO:0000256" key="1">
    <source>
        <dbReference type="ARBA" id="ARBA00004240"/>
    </source>
</evidence>
<dbReference type="AlphaFoldDB" id="A0AAJ0HFD4"/>
<dbReference type="Pfam" id="PF00106">
    <property type="entry name" value="adh_short"/>
    <property type="match status" value="1"/>
</dbReference>
<comment type="caution">
    <text evidence="15">The sequence shown here is derived from an EMBL/GenBank/DDBJ whole genome shotgun (WGS) entry which is preliminary data.</text>
</comment>
<proteinExistence type="predicted"/>
<dbReference type="InterPro" id="IPR002347">
    <property type="entry name" value="SDR_fam"/>
</dbReference>
<accession>A0AAJ0HFD4</accession>
<dbReference type="SMART" id="SM00822">
    <property type="entry name" value="PKS_KR"/>
    <property type="match status" value="1"/>
</dbReference>
<evidence type="ECO:0000256" key="12">
    <source>
        <dbReference type="SAM" id="MobiDB-lite"/>
    </source>
</evidence>
<dbReference type="InterPro" id="IPR057326">
    <property type="entry name" value="KR_dom"/>
</dbReference>
<dbReference type="Proteomes" id="UP001275084">
    <property type="component" value="Unassembled WGS sequence"/>
</dbReference>
<keyword evidence="8" id="KW-0443">Lipid metabolism</keyword>
<comment type="pathway">
    <text evidence="2">Lipid metabolism; sphingolipid metabolism.</text>
</comment>
<evidence type="ECO:0000256" key="7">
    <source>
        <dbReference type="ARBA" id="ARBA00023002"/>
    </source>
</evidence>
<evidence type="ECO:0000256" key="11">
    <source>
        <dbReference type="ARBA" id="ARBA00048930"/>
    </source>
</evidence>
<dbReference type="Gene3D" id="3.40.50.720">
    <property type="entry name" value="NAD(P)-binding Rossmann-like Domain"/>
    <property type="match status" value="1"/>
</dbReference>
<evidence type="ECO:0000256" key="10">
    <source>
        <dbReference type="ARBA" id="ARBA00044737"/>
    </source>
</evidence>
<dbReference type="CDD" id="cd08939">
    <property type="entry name" value="KDSR-like_SDR_c"/>
    <property type="match status" value="1"/>
</dbReference>
<comment type="pathway">
    <text evidence="3">Sphingolipid metabolism.</text>
</comment>
<keyword evidence="13" id="KW-1133">Transmembrane helix</keyword>
<comment type="function">
    <text evidence="10">Catalyzes the reduction of 3'-oxosphinganine (3-ketodihydrosphingosine/KDS) to sphinganine (dihydrosphingosine/DHS), the second step of de novo sphingolipid biosynthesis.</text>
</comment>
<organism evidence="15 16">
    <name type="scientific">Lasiosphaeria hispida</name>
    <dbReference type="NCBI Taxonomy" id="260671"/>
    <lineage>
        <taxon>Eukaryota</taxon>
        <taxon>Fungi</taxon>
        <taxon>Dikarya</taxon>
        <taxon>Ascomycota</taxon>
        <taxon>Pezizomycotina</taxon>
        <taxon>Sordariomycetes</taxon>
        <taxon>Sordariomycetidae</taxon>
        <taxon>Sordariales</taxon>
        <taxon>Lasiosphaeriaceae</taxon>
        <taxon>Lasiosphaeria</taxon>
    </lineage>
</organism>
<evidence type="ECO:0000256" key="13">
    <source>
        <dbReference type="SAM" id="Phobius"/>
    </source>
</evidence>
<dbReference type="PRINTS" id="PR00081">
    <property type="entry name" value="GDHRDH"/>
</dbReference>
<dbReference type="InterPro" id="IPR036291">
    <property type="entry name" value="NAD(P)-bd_dom_sf"/>
</dbReference>
<dbReference type="InterPro" id="IPR045022">
    <property type="entry name" value="KDSR-like"/>
</dbReference>
<sequence>MGSFSSHNEFPVDGRTVLITGGSSGLGLSAARQLSSKGANIIAVARSADKLEEAIKQIKLDARFPESQRFRTIVADVRVAAECARIIDVATTWNGNAPLDVVWCCAGSAHPSLFVDTPVEQFQAMMDSNYFSCVYMAHSVLNAWLRPDARSPNGDKESPQTEKKGGRPPARHLIFTGSFVSFYSFAGFTPYSPSKAAIRSLSDSLSQEMNLYAAAQPSAPRIRVHTVFPATMPTQSLDDENKVKTDLTKSLEEGDQVLQPDECARRAIAGLERGEELVATSTIIRLVMTSVLGGSIRGGFFKGLVDTLLGWVVIVVMVFIRWDMDSKVAKWGREHGASGMLKETREAASNPPT</sequence>
<comment type="subcellular location">
    <subcellularLocation>
        <location evidence="1">Endoplasmic reticulum</location>
    </subcellularLocation>
</comment>
<keyword evidence="13" id="KW-0812">Transmembrane</keyword>
<reference evidence="15" key="2">
    <citation type="submission" date="2023-06" db="EMBL/GenBank/DDBJ databases">
        <authorList>
            <consortium name="Lawrence Berkeley National Laboratory"/>
            <person name="Haridas S."/>
            <person name="Hensen N."/>
            <person name="Bonometti L."/>
            <person name="Westerberg I."/>
            <person name="Brannstrom I.O."/>
            <person name="Guillou S."/>
            <person name="Cros-Aarteil S."/>
            <person name="Calhoun S."/>
            <person name="Kuo A."/>
            <person name="Mondo S."/>
            <person name="Pangilinan J."/>
            <person name="Riley R."/>
            <person name="Labutti K."/>
            <person name="Andreopoulos B."/>
            <person name="Lipzen A."/>
            <person name="Chen C."/>
            <person name="Yanf M."/>
            <person name="Daum C."/>
            <person name="Ng V."/>
            <person name="Clum A."/>
            <person name="Steindorff A."/>
            <person name="Ohm R."/>
            <person name="Martin F."/>
            <person name="Silar P."/>
            <person name="Natvig D."/>
            <person name="Lalanne C."/>
            <person name="Gautier V."/>
            <person name="Ament-Velasquez S.L."/>
            <person name="Kruys A."/>
            <person name="Hutchinson M.I."/>
            <person name="Powell A.J."/>
            <person name="Barry K."/>
            <person name="Miller A.N."/>
            <person name="Grigoriev I.V."/>
            <person name="Debuchy R."/>
            <person name="Gladieux P."/>
            <person name="Thoren M.H."/>
            <person name="Johannesson H."/>
        </authorList>
    </citation>
    <scope>NUCLEOTIDE SEQUENCE</scope>
    <source>
        <strain evidence="15">CBS 955.72</strain>
    </source>
</reference>
<keyword evidence="6" id="KW-0746">Sphingolipid metabolism</keyword>
<dbReference type="GO" id="GO:0030148">
    <property type="term" value="P:sphingolipid biosynthetic process"/>
    <property type="evidence" value="ECO:0007669"/>
    <property type="project" value="InterPro"/>
</dbReference>
<feature type="domain" description="Ketoreductase" evidence="14">
    <location>
        <begin position="15"/>
        <end position="225"/>
    </location>
</feature>
<evidence type="ECO:0000256" key="9">
    <source>
        <dbReference type="ARBA" id="ARBA00026112"/>
    </source>
</evidence>
<evidence type="ECO:0000256" key="2">
    <source>
        <dbReference type="ARBA" id="ARBA00004760"/>
    </source>
</evidence>
<dbReference type="EC" id="1.1.1.102" evidence="9"/>